<dbReference type="FunCoup" id="D7DT49">
    <property type="interactions" value="239"/>
</dbReference>
<dbReference type="InterPro" id="IPR045864">
    <property type="entry name" value="aa-tRNA-synth_II/BPL/LPL"/>
</dbReference>
<evidence type="ECO:0000256" key="11">
    <source>
        <dbReference type="ARBA" id="ARBA00023146"/>
    </source>
</evidence>
<dbReference type="SUPFAM" id="SSF55681">
    <property type="entry name" value="Class II aaRS and biotin synthetases"/>
    <property type="match status" value="1"/>
</dbReference>
<dbReference type="Pfam" id="PF03484">
    <property type="entry name" value="B5"/>
    <property type="match status" value="1"/>
</dbReference>
<dbReference type="PROSITE" id="PS51483">
    <property type="entry name" value="B5"/>
    <property type="match status" value="1"/>
</dbReference>
<dbReference type="InterPro" id="IPR040659">
    <property type="entry name" value="PhetRS_B1"/>
</dbReference>
<keyword evidence="7 12" id="KW-0547">Nucleotide-binding</keyword>
<evidence type="ECO:0000259" key="13">
    <source>
        <dbReference type="PROSITE" id="PS51483"/>
    </source>
</evidence>
<evidence type="ECO:0000256" key="5">
    <source>
        <dbReference type="ARBA" id="ARBA00022598"/>
    </source>
</evidence>
<dbReference type="InterPro" id="IPR005146">
    <property type="entry name" value="B3/B4_tRNA-bd"/>
</dbReference>
<comment type="subunit">
    <text evidence="12">Tetramer of two alpha and two beta subunits.</text>
</comment>
<evidence type="ECO:0000256" key="7">
    <source>
        <dbReference type="ARBA" id="ARBA00022741"/>
    </source>
</evidence>
<dbReference type="InParanoid" id="D7DT49"/>
<dbReference type="AlphaFoldDB" id="D7DT49"/>
<evidence type="ECO:0000256" key="12">
    <source>
        <dbReference type="HAMAP-Rule" id="MF_00284"/>
    </source>
</evidence>
<dbReference type="Pfam" id="PF18262">
    <property type="entry name" value="PhetRS_B1"/>
    <property type="match status" value="1"/>
</dbReference>
<feature type="binding site" evidence="12">
    <location>
        <position position="346"/>
    </location>
    <ligand>
        <name>Mg(2+)</name>
        <dbReference type="ChEBI" id="CHEBI:18420"/>
        <note>shared with alpha subunit</note>
    </ligand>
</feature>
<accession>D7DT49</accession>
<dbReference type="Gene3D" id="3.50.40.10">
    <property type="entry name" value="Phenylalanyl-trna Synthetase, Chain B, domain 3"/>
    <property type="match status" value="1"/>
</dbReference>
<dbReference type="CDD" id="cd00769">
    <property type="entry name" value="PheRS_beta_core"/>
    <property type="match status" value="1"/>
</dbReference>
<comment type="catalytic activity">
    <reaction evidence="12">
        <text>tRNA(Phe) + L-phenylalanine + ATP = L-phenylalanyl-tRNA(Phe) + AMP + diphosphate + H(+)</text>
        <dbReference type="Rhea" id="RHEA:19413"/>
        <dbReference type="Rhea" id="RHEA-COMP:9668"/>
        <dbReference type="Rhea" id="RHEA-COMP:9699"/>
        <dbReference type="ChEBI" id="CHEBI:15378"/>
        <dbReference type="ChEBI" id="CHEBI:30616"/>
        <dbReference type="ChEBI" id="CHEBI:33019"/>
        <dbReference type="ChEBI" id="CHEBI:58095"/>
        <dbReference type="ChEBI" id="CHEBI:78442"/>
        <dbReference type="ChEBI" id="CHEBI:78531"/>
        <dbReference type="ChEBI" id="CHEBI:456215"/>
        <dbReference type="EC" id="6.1.1.20"/>
    </reaction>
</comment>
<dbReference type="InterPro" id="IPR045060">
    <property type="entry name" value="Phe-tRNA-ligase_IIc_bsu"/>
</dbReference>
<keyword evidence="6 12" id="KW-0479">Metal-binding</keyword>
<protein>
    <recommendedName>
        <fullName evidence="12">Phenylalanine--tRNA ligase beta subunit</fullName>
        <ecNumber evidence="12">6.1.1.20</ecNumber>
    </recommendedName>
    <alternativeName>
        <fullName evidence="12">Phenylalanyl-tRNA synthetase beta subunit</fullName>
        <shortName evidence="12">PheRS</shortName>
    </alternativeName>
</protein>
<evidence type="ECO:0000313" key="15">
    <source>
        <dbReference type="Proteomes" id="UP000007722"/>
    </source>
</evidence>
<feature type="binding site" evidence="12">
    <location>
        <position position="343"/>
    </location>
    <ligand>
        <name>Mg(2+)</name>
        <dbReference type="ChEBI" id="CHEBI:18420"/>
        <note>shared with alpha subunit</note>
    </ligand>
</feature>
<feature type="binding site" evidence="12">
    <location>
        <position position="347"/>
    </location>
    <ligand>
        <name>Mg(2+)</name>
        <dbReference type="ChEBI" id="CHEBI:18420"/>
        <note>shared with alpha subunit</note>
    </ligand>
</feature>
<comment type="similarity">
    <text evidence="3 12">Belongs to the phenylalanyl-tRNA synthetase beta subunit family. Type 2 subfamily.</text>
</comment>
<dbReference type="InterPro" id="IPR022918">
    <property type="entry name" value="Phe_tRNA_ligase_beta2_arc"/>
</dbReference>
<keyword evidence="8 12" id="KW-0067">ATP-binding</keyword>
<dbReference type="GO" id="GO:0006432">
    <property type="term" value="P:phenylalanyl-tRNA aminoacylation"/>
    <property type="evidence" value="ECO:0007669"/>
    <property type="project" value="UniProtKB-UniRule"/>
</dbReference>
<dbReference type="PANTHER" id="PTHR10947">
    <property type="entry name" value="PHENYLALANYL-TRNA SYNTHETASE BETA CHAIN AND LEUCINE-RICH REPEAT-CONTAINING PROTEIN 47"/>
    <property type="match status" value="1"/>
</dbReference>
<keyword evidence="15" id="KW-1185">Reference proteome</keyword>
<dbReference type="GO" id="GO:0004826">
    <property type="term" value="F:phenylalanine-tRNA ligase activity"/>
    <property type="evidence" value="ECO:0007669"/>
    <property type="project" value="UniProtKB-UniRule"/>
</dbReference>
<dbReference type="HAMAP" id="MF_00284">
    <property type="entry name" value="Phe_tRNA_synth_beta2"/>
    <property type="match status" value="1"/>
</dbReference>
<evidence type="ECO:0000256" key="2">
    <source>
        <dbReference type="ARBA" id="ARBA00004496"/>
    </source>
</evidence>
<evidence type="ECO:0000256" key="6">
    <source>
        <dbReference type="ARBA" id="ARBA00022723"/>
    </source>
</evidence>
<dbReference type="Pfam" id="PF17759">
    <property type="entry name" value="tRNA_synthFbeta"/>
    <property type="match status" value="1"/>
</dbReference>
<reference evidence="14 15" key="1">
    <citation type="submission" date="2010-05" db="EMBL/GenBank/DDBJ databases">
        <title>Complete sequence of Methanococcus voltae A3.</title>
        <authorList>
            <consortium name="US DOE Joint Genome Institute"/>
            <person name="Lucas S."/>
            <person name="Copeland A."/>
            <person name="Lapidus A."/>
            <person name="Cheng J.-F."/>
            <person name="Bruce D."/>
            <person name="Goodwin L."/>
            <person name="Pitluck S."/>
            <person name="Lowry S."/>
            <person name="Clum A."/>
            <person name="Land M."/>
            <person name="Hauser L."/>
            <person name="Kyrpides N."/>
            <person name="Mikhailova N."/>
            <person name="Whitman W.B."/>
            <person name="Woyke T."/>
        </authorList>
    </citation>
    <scope>NUCLEOTIDE SEQUENCE [LARGE SCALE GENOMIC DNA]</scope>
    <source>
        <strain evidence="15">ATCC BAA-1334 / A3</strain>
    </source>
</reference>
<dbReference type="SMART" id="SM00873">
    <property type="entry name" value="B3_4"/>
    <property type="match status" value="1"/>
</dbReference>
<gene>
    <name evidence="12" type="primary">pheT</name>
    <name evidence="14" type="ordered locus">Mvol_0650</name>
</gene>
<dbReference type="GO" id="GO:0003723">
    <property type="term" value="F:RNA binding"/>
    <property type="evidence" value="ECO:0007669"/>
    <property type="project" value="InterPro"/>
</dbReference>
<dbReference type="FunFam" id="3.50.40.10:FF:000003">
    <property type="entry name" value="Phenylalanine--tRNA ligase beta subunit"/>
    <property type="match status" value="1"/>
</dbReference>
<feature type="binding site" evidence="12">
    <location>
        <position position="337"/>
    </location>
    <ligand>
        <name>Mg(2+)</name>
        <dbReference type="ChEBI" id="CHEBI:18420"/>
        <note>shared with alpha subunit</note>
    </ligand>
</feature>
<evidence type="ECO:0000256" key="4">
    <source>
        <dbReference type="ARBA" id="ARBA00022490"/>
    </source>
</evidence>
<dbReference type="eggNOG" id="arCOG00412">
    <property type="taxonomic scope" value="Archaea"/>
</dbReference>
<dbReference type="Proteomes" id="UP000007722">
    <property type="component" value="Chromosome"/>
</dbReference>
<evidence type="ECO:0000256" key="8">
    <source>
        <dbReference type="ARBA" id="ARBA00022840"/>
    </source>
</evidence>
<name>D7DT49_METV3</name>
<keyword evidence="4 12" id="KW-0963">Cytoplasm</keyword>
<keyword evidence="11 12" id="KW-0030">Aminoacyl-tRNA synthetase</keyword>
<evidence type="ECO:0000256" key="9">
    <source>
        <dbReference type="ARBA" id="ARBA00022842"/>
    </source>
</evidence>
<organism evidence="14 15">
    <name type="scientific">Methanococcus voltae (strain ATCC BAA-1334 / A3)</name>
    <dbReference type="NCBI Taxonomy" id="456320"/>
    <lineage>
        <taxon>Archaea</taxon>
        <taxon>Methanobacteriati</taxon>
        <taxon>Methanobacteriota</taxon>
        <taxon>Methanomada group</taxon>
        <taxon>Methanococci</taxon>
        <taxon>Methanococcales</taxon>
        <taxon>Methanococcaceae</taxon>
        <taxon>Methanococcus</taxon>
    </lineage>
</organism>
<dbReference type="Gene3D" id="3.30.930.10">
    <property type="entry name" value="Bira Bifunctional Protein, Domain 2"/>
    <property type="match status" value="1"/>
</dbReference>
<dbReference type="InterPro" id="IPR004531">
    <property type="entry name" value="Phe-tRNA-synth_IIc_bsu_arc_euk"/>
</dbReference>
<dbReference type="STRING" id="456320.Mvol_0650"/>
<evidence type="ECO:0000256" key="10">
    <source>
        <dbReference type="ARBA" id="ARBA00022917"/>
    </source>
</evidence>
<dbReference type="EMBL" id="CP002057">
    <property type="protein sequence ID" value="ADI36309.1"/>
    <property type="molecule type" value="Genomic_DNA"/>
</dbReference>
<evidence type="ECO:0000256" key="3">
    <source>
        <dbReference type="ARBA" id="ARBA00007438"/>
    </source>
</evidence>
<feature type="domain" description="B5" evidence="13">
    <location>
        <begin position="280"/>
        <end position="359"/>
    </location>
</feature>
<proteinExistence type="inferred from homology"/>
<comment type="cofactor">
    <cofactor evidence="1 12">
        <name>Mg(2+)</name>
        <dbReference type="ChEBI" id="CHEBI:18420"/>
    </cofactor>
</comment>
<dbReference type="InterPro" id="IPR005147">
    <property type="entry name" value="tRNA_synthase_B5-dom"/>
</dbReference>
<dbReference type="OrthoDB" id="10073at2157"/>
<dbReference type="GO" id="GO:0005524">
    <property type="term" value="F:ATP binding"/>
    <property type="evidence" value="ECO:0007669"/>
    <property type="project" value="UniProtKB-UniRule"/>
</dbReference>
<comment type="subcellular location">
    <subcellularLocation>
        <location evidence="2 12">Cytoplasm</location>
    </subcellularLocation>
</comment>
<dbReference type="Pfam" id="PF03483">
    <property type="entry name" value="B3_4"/>
    <property type="match status" value="1"/>
</dbReference>
<dbReference type="Gene3D" id="3.30.56.10">
    <property type="match status" value="2"/>
</dbReference>
<keyword evidence="5 12" id="KW-0436">Ligase</keyword>
<keyword evidence="9 12" id="KW-0460">Magnesium</keyword>
<dbReference type="GO" id="GO:0000287">
    <property type="term" value="F:magnesium ion binding"/>
    <property type="evidence" value="ECO:0007669"/>
    <property type="project" value="InterPro"/>
</dbReference>
<keyword evidence="10 12" id="KW-0648">Protein biosynthesis</keyword>
<dbReference type="InterPro" id="IPR041616">
    <property type="entry name" value="PheRS_beta_core"/>
</dbReference>
<dbReference type="NCBIfam" id="TIGR00471">
    <property type="entry name" value="pheT_arch"/>
    <property type="match status" value="1"/>
</dbReference>
<dbReference type="SUPFAM" id="SSF46955">
    <property type="entry name" value="Putative DNA-binding domain"/>
    <property type="match status" value="2"/>
</dbReference>
<evidence type="ECO:0000313" key="14">
    <source>
        <dbReference type="EMBL" id="ADI36309.1"/>
    </source>
</evidence>
<sequence>MPTINVDKKDLEYLANLSLSDKLIEDKFPMMGVEVEELFEENDREMVQFSINPNRPDYLSVEGLARGFRGFMGIQTGLANYDIKDSDIEVIVKCSKERPYIAFALVKNVIVDDLILESIINLQEKLHWAIGRDRKKLAIGVHDYDKIEAPFIYDEVEGDAVKFVPLAMAEAGEMTPKEIIEKHEKGQKYAHLIKDKFPLITDKNGNVLSMPPIINGELTKVSTNTKNLLIDITGTEKGAVENTLNIVATALAERRGTIFSVKVIYEEDGKVINEETYPKLTPEQIEIDLEFINKKLGLELNFGQVISALRKAGLDAELINKNGENLLNVYIPAYRNDMLGKVDIVEEIAINYGYEKFKGAKINVHTIGQKNESEVKSSEIKNTMIGLGFQEVMNLTLTNKTILFENMNMEVGSVEDGCKDYIEVLKPASIEHNVIRTTIIPQLLETLKINKHNELPQKIFEIGDCVIIDENAKETDKYFDTKCKDVRKVSGAIIQPNGNFNEIRSVIDALLREQYDNYVIENYAHPSFIKGRCAKILVNEEYKGLFGEINPQVIVNFELEHPITAFEIQITND</sequence>
<dbReference type="HOGENOM" id="CLU_020279_3_0_2"/>
<dbReference type="PANTHER" id="PTHR10947:SF0">
    <property type="entry name" value="PHENYLALANINE--TRNA LIGASE BETA SUBUNIT"/>
    <property type="match status" value="1"/>
</dbReference>
<dbReference type="KEGG" id="mvo:Mvol_0650"/>
<evidence type="ECO:0000256" key="1">
    <source>
        <dbReference type="ARBA" id="ARBA00001946"/>
    </source>
</evidence>
<dbReference type="GO" id="GO:0009328">
    <property type="term" value="C:phenylalanine-tRNA ligase complex"/>
    <property type="evidence" value="ECO:0007669"/>
    <property type="project" value="TreeGrafter"/>
</dbReference>
<dbReference type="InterPro" id="IPR009061">
    <property type="entry name" value="DNA-bd_dom_put_sf"/>
</dbReference>
<dbReference type="InterPro" id="IPR020825">
    <property type="entry name" value="Phe-tRNA_synthase-like_B3/B4"/>
</dbReference>
<dbReference type="SMART" id="SM00874">
    <property type="entry name" value="B5"/>
    <property type="match status" value="1"/>
</dbReference>
<dbReference type="EC" id="6.1.1.20" evidence="12"/>